<keyword evidence="5" id="KW-0862">Zinc</keyword>
<evidence type="ECO:0008006" key="10">
    <source>
        <dbReference type="Google" id="ProtNLM"/>
    </source>
</evidence>
<keyword evidence="7" id="KW-0732">Signal</keyword>
<dbReference type="PANTHER" id="PTHR37016:SF5">
    <property type="entry name" value="DEUTEROLYSIN"/>
    <property type="match status" value="1"/>
</dbReference>
<dbReference type="PANTHER" id="PTHR37016">
    <property type="match status" value="1"/>
</dbReference>
<dbReference type="AlphaFoldDB" id="A0A420Y5T5"/>
<comment type="caution">
    <text evidence="8">The sequence shown here is derived from an EMBL/GenBank/DDBJ whole genome shotgun (WGS) entry which is preliminary data.</text>
</comment>
<dbReference type="STRING" id="177199.A0A420Y5T5"/>
<dbReference type="OrthoDB" id="412874at2759"/>
<protein>
    <recommendedName>
        <fullName evidence="10">Deuterolysin</fullName>
    </recommendedName>
</protein>
<dbReference type="GO" id="GO:0008237">
    <property type="term" value="F:metallopeptidase activity"/>
    <property type="evidence" value="ECO:0007669"/>
    <property type="project" value="UniProtKB-KW"/>
</dbReference>
<evidence type="ECO:0000256" key="7">
    <source>
        <dbReference type="SAM" id="SignalP"/>
    </source>
</evidence>
<dbReference type="GO" id="GO:0006508">
    <property type="term" value="P:proteolysis"/>
    <property type="evidence" value="ECO:0007669"/>
    <property type="project" value="UniProtKB-KW"/>
</dbReference>
<keyword evidence="2" id="KW-0645">Protease</keyword>
<feature type="chain" id="PRO_5019064160" description="Deuterolysin" evidence="7">
    <location>
        <begin position="18"/>
        <end position="162"/>
    </location>
</feature>
<evidence type="ECO:0000256" key="4">
    <source>
        <dbReference type="ARBA" id="ARBA00022801"/>
    </source>
</evidence>
<proteinExistence type="predicted"/>
<feature type="signal peptide" evidence="7">
    <location>
        <begin position="1"/>
        <end position="17"/>
    </location>
</feature>
<keyword evidence="9" id="KW-1185">Reference proteome</keyword>
<dbReference type="GO" id="GO:0046872">
    <property type="term" value="F:metal ion binding"/>
    <property type="evidence" value="ECO:0007669"/>
    <property type="project" value="UniProtKB-KW"/>
</dbReference>
<dbReference type="Gene3D" id="2.60.40.2970">
    <property type="match status" value="1"/>
</dbReference>
<evidence type="ECO:0000256" key="5">
    <source>
        <dbReference type="ARBA" id="ARBA00022833"/>
    </source>
</evidence>
<evidence type="ECO:0000313" key="8">
    <source>
        <dbReference type="EMBL" id="RKU43100.1"/>
    </source>
</evidence>
<dbReference type="EMBL" id="QVQW01000047">
    <property type="protein sequence ID" value="RKU43100.1"/>
    <property type="molecule type" value="Genomic_DNA"/>
</dbReference>
<sequence length="162" mass="16737">MHTKALTVAALAGSAVATCPLSVEIVGADHHVAHVSVTNTGTEAVTVFKGNTVLSEHATKDLLVSDAAGKALPFEGAYVNYKRTGVAADMFQTIQPGESVTASVNAAKTYKLAGVKSATITALQGFKYVTGEAAPDSLKEMSYCEATSGLYTIIPDQSKVAE</sequence>
<comment type="cofactor">
    <cofactor evidence="1">
        <name>Zn(2+)</name>
        <dbReference type="ChEBI" id="CHEBI:29105"/>
    </cofactor>
</comment>
<evidence type="ECO:0000256" key="1">
    <source>
        <dbReference type="ARBA" id="ARBA00001947"/>
    </source>
</evidence>
<reference evidence="8 9" key="1">
    <citation type="submission" date="2018-08" db="EMBL/GenBank/DDBJ databases">
        <title>Draft genome of the lignicolous fungus Coniochaeta pulveracea.</title>
        <authorList>
            <person name="Borstlap C.J."/>
            <person name="De Witt R.N."/>
            <person name="Botha A."/>
            <person name="Volschenk H."/>
        </authorList>
    </citation>
    <scope>NUCLEOTIDE SEQUENCE [LARGE SCALE GENOMIC DNA]</scope>
    <source>
        <strain evidence="8 9">CAB683</strain>
    </source>
</reference>
<keyword evidence="4" id="KW-0378">Hydrolase</keyword>
<evidence type="ECO:0000313" key="9">
    <source>
        <dbReference type="Proteomes" id="UP000275385"/>
    </source>
</evidence>
<evidence type="ECO:0000256" key="6">
    <source>
        <dbReference type="ARBA" id="ARBA00023049"/>
    </source>
</evidence>
<organism evidence="8 9">
    <name type="scientific">Coniochaeta pulveracea</name>
    <dbReference type="NCBI Taxonomy" id="177199"/>
    <lineage>
        <taxon>Eukaryota</taxon>
        <taxon>Fungi</taxon>
        <taxon>Dikarya</taxon>
        <taxon>Ascomycota</taxon>
        <taxon>Pezizomycotina</taxon>
        <taxon>Sordariomycetes</taxon>
        <taxon>Sordariomycetidae</taxon>
        <taxon>Coniochaetales</taxon>
        <taxon>Coniochaetaceae</taxon>
        <taxon>Coniochaeta</taxon>
    </lineage>
</organism>
<gene>
    <name evidence="8" type="ORF">DL546_003928</name>
</gene>
<name>A0A420Y5T5_9PEZI</name>
<accession>A0A420Y5T5</accession>
<dbReference type="Proteomes" id="UP000275385">
    <property type="component" value="Unassembled WGS sequence"/>
</dbReference>
<evidence type="ECO:0000256" key="3">
    <source>
        <dbReference type="ARBA" id="ARBA00022723"/>
    </source>
</evidence>
<dbReference type="InterPro" id="IPR050414">
    <property type="entry name" value="Fungal_M35_metalloproteases"/>
</dbReference>
<evidence type="ECO:0000256" key="2">
    <source>
        <dbReference type="ARBA" id="ARBA00022670"/>
    </source>
</evidence>
<keyword evidence="3" id="KW-0479">Metal-binding</keyword>
<keyword evidence="6" id="KW-0482">Metalloprotease</keyword>